<proteinExistence type="predicted"/>
<dbReference type="InterPro" id="IPR000774">
    <property type="entry name" value="PPIase_FKBP_N"/>
</dbReference>
<comment type="catalytic activity">
    <reaction evidence="1 5">
        <text>[protein]-peptidylproline (omega=180) = [protein]-peptidylproline (omega=0)</text>
        <dbReference type="Rhea" id="RHEA:16237"/>
        <dbReference type="Rhea" id="RHEA-COMP:10747"/>
        <dbReference type="Rhea" id="RHEA-COMP:10748"/>
        <dbReference type="ChEBI" id="CHEBI:83833"/>
        <dbReference type="ChEBI" id="CHEBI:83834"/>
        <dbReference type="EC" id="5.2.1.8"/>
    </reaction>
</comment>
<dbReference type="EMBL" id="CAUYUJ010002492">
    <property type="protein sequence ID" value="CAK0801016.1"/>
    <property type="molecule type" value="Genomic_DNA"/>
</dbReference>
<dbReference type="InterPro" id="IPR046357">
    <property type="entry name" value="PPIase_dom_sf"/>
</dbReference>
<feature type="chain" id="PRO_5046103631" description="peptidylprolyl isomerase" evidence="6">
    <location>
        <begin position="19"/>
        <end position="155"/>
    </location>
</feature>
<keyword evidence="6" id="KW-0732">Signal</keyword>
<dbReference type="Pfam" id="PF00254">
    <property type="entry name" value="FKBP_C"/>
    <property type="match status" value="1"/>
</dbReference>
<dbReference type="InterPro" id="IPR044609">
    <property type="entry name" value="FKBP2/11"/>
</dbReference>
<dbReference type="EC" id="5.2.1.8" evidence="2 5"/>
<evidence type="ECO:0000259" key="7">
    <source>
        <dbReference type="PROSITE" id="PS50059"/>
    </source>
</evidence>
<evidence type="ECO:0000256" key="2">
    <source>
        <dbReference type="ARBA" id="ARBA00013194"/>
    </source>
</evidence>
<dbReference type="InterPro" id="IPR001179">
    <property type="entry name" value="PPIase_FKBP_dom"/>
</dbReference>
<reference evidence="8" key="1">
    <citation type="submission" date="2023-10" db="EMBL/GenBank/DDBJ databases">
        <authorList>
            <person name="Chen Y."/>
            <person name="Shah S."/>
            <person name="Dougan E. K."/>
            <person name="Thang M."/>
            <person name="Chan C."/>
        </authorList>
    </citation>
    <scope>NUCLEOTIDE SEQUENCE [LARGE SCALE GENOMIC DNA]</scope>
</reference>
<sequence>MCVRTLMLIAFLGGNALATNEAGTKFLEEKAKEEGVIKLKSGLLYKVLKVGEGKHHPLPDSPCECHYKGTLIDGTQFDSSYDRGQPTTFAPKQVIKGWTEAMQLMVEGDKWEMYIPSDLAYGDRGAGAKIPGGAALIFQMELMKIKGGKKERQEA</sequence>
<keyword evidence="9" id="KW-1185">Reference proteome</keyword>
<evidence type="ECO:0000313" key="8">
    <source>
        <dbReference type="EMBL" id="CAK0801016.1"/>
    </source>
</evidence>
<feature type="signal peptide" evidence="6">
    <location>
        <begin position="1"/>
        <end position="18"/>
    </location>
</feature>
<evidence type="ECO:0000256" key="6">
    <source>
        <dbReference type="SAM" id="SignalP"/>
    </source>
</evidence>
<evidence type="ECO:0000256" key="3">
    <source>
        <dbReference type="ARBA" id="ARBA00023110"/>
    </source>
</evidence>
<dbReference type="Proteomes" id="UP001189429">
    <property type="component" value="Unassembled WGS sequence"/>
</dbReference>
<dbReference type="Pfam" id="PF01346">
    <property type="entry name" value="FKBP_N"/>
    <property type="match status" value="1"/>
</dbReference>
<evidence type="ECO:0000256" key="4">
    <source>
        <dbReference type="ARBA" id="ARBA00023235"/>
    </source>
</evidence>
<dbReference type="Gene3D" id="3.10.50.40">
    <property type="match status" value="1"/>
</dbReference>
<gene>
    <name evidence="8" type="ORF">PCOR1329_LOCUS9014</name>
</gene>
<evidence type="ECO:0000256" key="5">
    <source>
        <dbReference type="PROSITE-ProRule" id="PRU00277"/>
    </source>
</evidence>
<evidence type="ECO:0000313" key="9">
    <source>
        <dbReference type="Proteomes" id="UP001189429"/>
    </source>
</evidence>
<feature type="domain" description="PPIase FKBP-type" evidence="7">
    <location>
        <begin position="60"/>
        <end position="146"/>
    </location>
</feature>
<accession>A0ABN9QC36</accession>
<keyword evidence="3 5" id="KW-0697">Rotamase</keyword>
<evidence type="ECO:0000256" key="1">
    <source>
        <dbReference type="ARBA" id="ARBA00000971"/>
    </source>
</evidence>
<name>A0ABN9QC36_9DINO</name>
<comment type="caution">
    <text evidence="8">The sequence shown here is derived from an EMBL/GenBank/DDBJ whole genome shotgun (WGS) entry which is preliminary data.</text>
</comment>
<dbReference type="PROSITE" id="PS50059">
    <property type="entry name" value="FKBP_PPIASE"/>
    <property type="match status" value="1"/>
</dbReference>
<protein>
    <recommendedName>
        <fullName evidence="2 5">peptidylprolyl isomerase</fullName>
        <ecNumber evidence="2 5">5.2.1.8</ecNumber>
    </recommendedName>
</protein>
<dbReference type="PANTHER" id="PTHR45779:SF7">
    <property type="entry name" value="PEPTIDYLPROLYL ISOMERASE"/>
    <property type="match status" value="1"/>
</dbReference>
<keyword evidence="4 5" id="KW-0413">Isomerase</keyword>
<dbReference type="SUPFAM" id="SSF54534">
    <property type="entry name" value="FKBP-like"/>
    <property type="match status" value="1"/>
</dbReference>
<dbReference type="PANTHER" id="PTHR45779">
    <property type="entry name" value="PEPTIDYLPROLYL ISOMERASE"/>
    <property type="match status" value="1"/>
</dbReference>
<organism evidence="8 9">
    <name type="scientific">Prorocentrum cordatum</name>
    <dbReference type="NCBI Taxonomy" id="2364126"/>
    <lineage>
        <taxon>Eukaryota</taxon>
        <taxon>Sar</taxon>
        <taxon>Alveolata</taxon>
        <taxon>Dinophyceae</taxon>
        <taxon>Prorocentrales</taxon>
        <taxon>Prorocentraceae</taxon>
        <taxon>Prorocentrum</taxon>
    </lineage>
</organism>